<dbReference type="EC" id="2.7.4.8" evidence="3 11"/>
<evidence type="ECO:0000256" key="10">
    <source>
        <dbReference type="ARBA" id="ARBA00048594"/>
    </source>
</evidence>
<evidence type="ECO:0000256" key="2">
    <source>
        <dbReference type="ARBA" id="ARBA00005790"/>
    </source>
</evidence>
<protein>
    <recommendedName>
        <fullName evidence="4 11">Guanylate kinase</fullName>
        <ecNumber evidence="3 11">2.7.4.8</ecNumber>
    </recommendedName>
    <alternativeName>
        <fullName evidence="9 11">GMP kinase</fullName>
    </alternativeName>
</protein>
<dbReference type="InterPro" id="IPR017665">
    <property type="entry name" value="Guanylate_kinase"/>
</dbReference>
<comment type="similarity">
    <text evidence="2 11">Belongs to the guanylate kinase family.</text>
</comment>
<evidence type="ECO:0000256" key="5">
    <source>
        <dbReference type="ARBA" id="ARBA00022679"/>
    </source>
</evidence>
<evidence type="ECO:0000256" key="6">
    <source>
        <dbReference type="ARBA" id="ARBA00022741"/>
    </source>
</evidence>
<dbReference type="GO" id="GO:0004385">
    <property type="term" value="F:GMP kinase activity"/>
    <property type="evidence" value="ECO:0007669"/>
    <property type="project" value="UniProtKB-UniRule"/>
</dbReference>
<proteinExistence type="inferred from homology"/>
<dbReference type="RefSeq" id="WP_054566633.1">
    <property type="nucleotide sequence ID" value="NZ_FAOZ01000013.1"/>
</dbReference>
<evidence type="ECO:0000313" key="13">
    <source>
        <dbReference type="EMBL" id="CUU57506.1"/>
    </source>
</evidence>
<dbReference type="SUPFAM" id="SSF52540">
    <property type="entry name" value="P-loop containing nucleoside triphosphate hydrolases"/>
    <property type="match status" value="1"/>
</dbReference>
<name>A0A0S4QR42_9ACTN</name>
<dbReference type="PROSITE" id="PS00856">
    <property type="entry name" value="GUANYLATE_KINASE_1"/>
    <property type="match status" value="1"/>
</dbReference>
<keyword evidence="14" id="KW-1185">Reference proteome</keyword>
<dbReference type="AlphaFoldDB" id="A0A0S4QR42"/>
<evidence type="ECO:0000313" key="14">
    <source>
        <dbReference type="Proteomes" id="UP000198802"/>
    </source>
</evidence>
<keyword evidence="8 11" id="KW-0067">ATP-binding</keyword>
<evidence type="ECO:0000256" key="8">
    <source>
        <dbReference type="ARBA" id="ARBA00022840"/>
    </source>
</evidence>
<feature type="binding site" evidence="11">
    <location>
        <begin position="8"/>
        <end position="15"/>
    </location>
    <ligand>
        <name>ATP</name>
        <dbReference type="ChEBI" id="CHEBI:30616"/>
    </ligand>
</feature>
<reference evidence="14" key="1">
    <citation type="submission" date="2015-11" db="EMBL/GenBank/DDBJ databases">
        <authorList>
            <person name="Varghese N."/>
        </authorList>
    </citation>
    <scope>NUCLEOTIDE SEQUENCE [LARGE SCALE GENOMIC DNA]</scope>
    <source>
        <strain evidence="14">DSM 45899</strain>
    </source>
</reference>
<dbReference type="PANTHER" id="PTHR23117:SF13">
    <property type="entry name" value="GUANYLATE KINASE"/>
    <property type="match status" value="1"/>
</dbReference>
<dbReference type="SMART" id="SM00072">
    <property type="entry name" value="GuKc"/>
    <property type="match status" value="1"/>
</dbReference>
<evidence type="ECO:0000256" key="3">
    <source>
        <dbReference type="ARBA" id="ARBA00012961"/>
    </source>
</evidence>
<dbReference type="InterPro" id="IPR008144">
    <property type="entry name" value="Guanylate_kin-like_dom"/>
</dbReference>
<dbReference type="GO" id="GO:0005524">
    <property type="term" value="F:ATP binding"/>
    <property type="evidence" value="ECO:0007669"/>
    <property type="project" value="UniProtKB-UniRule"/>
</dbReference>
<dbReference type="PROSITE" id="PS50052">
    <property type="entry name" value="GUANYLATE_KINASE_2"/>
    <property type="match status" value="1"/>
</dbReference>
<dbReference type="InterPro" id="IPR008145">
    <property type="entry name" value="GK/Ca_channel_bsu"/>
</dbReference>
<organism evidence="13 14">
    <name type="scientific">Parafrankia irregularis</name>
    <dbReference type="NCBI Taxonomy" id="795642"/>
    <lineage>
        <taxon>Bacteria</taxon>
        <taxon>Bacillati</taxon>
        <taxon>Actinomycetota</taxon>
        <taxon>Actinomycetes</taxon>
        <taxon>Frankiales</taxon>
        <taxon>Frankiaceae</taxon>
        <taxon>Parafrankia</taxon>
    </lineage>
</organism>
<dbReference type="EMBL" id="FAOZ01000013">
    <property type="protein sequence ID" value="CUU57506.1"/>
    <property type="molecule type" value="Genomic_DNA"/>
</dbReference>
<dbReference type="GO" id="GO:0005829">
    <property type="term" value="C:cytosol"/>
    <property type="evidence" value="ECO:0007669"/>
    <property type="project" value="TreeGrafter"/>
</dbReference>
<evidence type="ECO:0000256" key="4">
    <source>
        <dbReference type="ARBA" id="ARBA00016296"/>
    </source>
</evidence>
<evidence type="ECO:0000256" key="7">
    <source>
        <dbReference type="ARBA" id="ARBA00022777"/>
    </source>
</evidence>
<dbReference type="CDD" id="cd00071">
    <property type="entry name" value="GMPK"/>
    <property type="match status" value="1"/>
</dbReference>
<keyword evidence="7 11" id="KW-0418">Kinase</keyword>
<dbReference type="Pfam" id="PF00625">
    <property type="entry name" value="Guanylate_kin"/>
    <property type="match status" value="1"/>
</dbReference>
<evidence type="ECO:0000256" key="11">
    <source>
        <dbReference type="HAMAP-Rule" id="MF_00328"/>
    </source>
</evidence>
<comment type="subcellular location">
    <subcellularLocation>
        <location evidence="11">Cytoplasm</location>
    </subcellularLocation>
</comment>
<dbReference type="Proteomes" id="UP000198802">
    <property type="component" value="Unassembled WGS sequence"/>
</dbReference>
<dbReference type="InterPro" id="IPR020590">
    <property type="entry name" value="Guanylate_kinase_CS"/>
</dbReference>
<comment type="catalytic activity">
    <reaction evidence="10 11">
        <text>GMP + ATP = GDP + ADP</text>
        <dbReference type="Rhea" id="RHEA:20780"/>
        <dbReference type="ChEBI" id="CHEBI:30616"/>
        <dbReference type="ChEBI" id="CHEBI:58115"/>
        <dbReference type="ChEBI" id="CHEBI:58189"/>
        <dbReference type="ChEBI" id="CHEBI:456216"/>
        <dbReference type="EC" id="2.7.4.8"/>
    </reaction>
</comment>
<accession>A0A0S4QR42</accession>
<keyword evidence="11" id="KW-0963">Cytoplasm</keyword>
<evidence type="ECO:0000256" key="9">
    <source>
        <dbReference type="ARBA" id="ARBA00030128"/>
    </source>
</evidence>
<dbReference type="PANTHER" id="PTHR23117">
    <property type="entry name" value="GUANYLATE KINASE-RELATED"/>
    <property type="match status" value="1"/>
</dbReference>
<dbReference type="NCBIfam" id="TIGR03263">
    <property type="entry name" value="guanyl_kin"/>
    <property type="match status" value="1"/>
</dbReference>
<dbReference type="InterPro" id="IPR027417">
    <property type="entry name" value="P-loop_NTPase"/>
</dbReference>
<dbReference type="Gene3D" id="3.30.63.10">
    <property type="entry name" value="Guanylate Kinase phosphate binding domain"/>
    <property type="match status" value="1"/>
</dbReference>
<keyword evidence="5 11" id="KW-0808">Transferase</keyword>
<evidence type="ECO:0000256" key="1">
    <source>
        <dbReference type="ARBA" id="ARBA00003531"/>
    </source>
</evidence>
<evidence type="ECO:0000259" key="12">
    <source>
        <dbReference type="PROSITE" id="PS50052"/>
    </source>
</evidence>
<dbReference type="HAMAP" id="MF_00328">
    <property type="entry name" value="Guanylate_kinase"/>
    <property type="match status" value="1"/>
</dbReference>
<dbReference type="FunFam" id="3.30.63.10:FF:000002">
    <property type="entry name" value="Guanylate kinase 1"/>
    <property type="match status" value="1"/>
</dbReference>
<dbReference type="Gene3D" id="3.40.50.300">
    <property type="entry name" value="P-loop containing nucleotide triphosphate hydrolases"/>
    <property type="match status" value="1"/>
</dbReference>
<sequence length="183" mass="19958">MGLTVLSGPSGVGKGTIVAAVRRLHPEVWVSVSVTTRAPRPGETDGVEYHFVDAEEFAHMVKVGEFVEHAMFAGHAYGTPRGPLEERIAAGAPCLLEIELQGARQVRSAMPQARFVFLAPPTWDELVRRLTGRGTEGDDVIRRRLDRARIELAAETEFDEVIVNDEVTAAAERLVGLMTSSSH</sequence>
<feature type="domain" description="Guanylate kinase-like" evidence="12">
    <location>
        <begin position="1"/>
        <end position="179"/>
    </location>
</feature>
<comment type="function">
    <text evidence="1 11">Essential for recycling GMP and indirectly, cGMP.</text>
</comment>
<gene>
    <name evidence="11" type="primary">gmk</name>
    <name evidence="13" type="ORF">Ga0074812_1134</name>
</gene>
<keyword evidence="6 11" id="KW-0547">Nucleotide-binding</keyword>